<dbReference type="InterPro" id="IPR002123">
    <property type="entry name" value="Plipid/glycerol_acylTrfase"/>
</dbReference>
<dbReference type="InterPro" id="IPR018253">
    <property type="entry name" value="DnaJ_domain_CS"/>
</dbReference>
<dbReference type="Pfam" id="PF14308">
    <property type="entry name" value="DnaJ-X"/>
    <property type="match status" value="1"/>
</dbReference>
<proteinExistence type="predicted"/>
<dbReference type="EMBL" id="CP054544">
    <property type="protein sequence ID" value="QSL66596.1"/>
    <property type="molecule type" value="Genomic_DNA"/>
</dbReference>
<dbReference type="Pfam" id="PF16076">
    <property type="entry name" value="Acyltransf_C"/>
    <property type="match status" value="1"/>
</dbReference>
<keyword evidence="6" id="KW-1185">Reference proteome</keyword>
<dbReference type="OrthoDB" id="552049at2759"/>
<dbReference type="FunFam" id="1.10.287.110:FF:000028">
    <property type="entry name" value="DnaJ domain protein"/>
    <property type="match status" value="1"/>
</dbReference>
<dbReference type="PRINTS" id="PR00625">
    <property type="entry name" value="JDOMAIN"/>
</dbReference>
<dbReference type="Pfam" id="PF01553">
    <property type="entry name" value="Acyltransferase"/>
    <property type="match status" value="1"/>
</dbReference>
<dbReference type="InterPro" id="IPR036869">
    <property type="entry name" value="J_dom_sf"/>
</dbReference>
<dbReference type="AlphaFoldDB" id="A0A899G150"/>
<dbReference type="GO" id="GO:0016558">
    <property type="term" value="P:protein import into peroxisome matrix"/>
    <property type="evidence" value="ECO:0007669"/>
    <property type="project" value="TreeGrafter"/>
</dbReference>
<feature type="compositionally biased region" description="Low complexity" evidence="2">
    <location>
        <begin position="439"/>
        <end position="454"/>
    </location>
</feature>
<dbReference type="CDD" id="cd06257">
    <property type="entry name" value="DnaJ"/>
    <property type="match status" value="1"/>
</dbReference>
<keyword evidence="3" id="KW-0812">Transmembrane</keyword>
<dbReference type="CDD" id="cd07990">
    <property type="entry name" value="LPLAT_LCLAT1-like"/>
    <property type="match status" value="1"/>
</dbReference>
<dbReference type="PANTHER" id="PTHR45006">
    <property type="entry name" value="DNAJ-LIKE PROTEIN 1"/>
    <property type="match status" value="1"/>
</dbReference>
<evidence type="ECO:0000256" key="1">
    <source>
        <dbReference type="ARBA" id="ARBA00023186"/>
    </source>
</evidence>
<dbReference type="Proteomes" id="UP000663699">
    <property type="component" value="Chromosome 13"/>
</dbReference>
<feature type="region of interest" description="Disordered" evidence="2">
    <location>
        <begin position="436"/>
        <end position="467"/>
    </location>
</feature>
<dbReference type="InterPro" id="IPR052814">
    <property type="entry name" value="Peroxisomal_DnaJ"/>
</dbReference>
<feature type="transmembrane region" description="Helical" evidence="3">
    <location>
        <begin position="35"/>
        <end position="55"/>
    </location>
</feature>
<evidence type="ECO:0000313" key="5">
    <source>
        <dbReference type="EMBL" id="QSL66596.1"/>
    </source>
</evidence>
<dbReference type="SMART" id="SM00563">
    <property type="entry name" value="PlsC"/>
    <property type="match status" value="1"/>
</dbReference>
<organism evidence="5 6">
    <name type="scientific">Pneumocystis wakefieldiae</name>
    <dbReference type="NCBI Taxonomy" id="38082"/>
    <lineage>
        <taxon>Eukaryota</taxon>
        <taxon>Fungi</taxon>
        <taxon>Dikarya</taxon>
        <taxon>Ascomycota</taxon>
        <taxon>Taphrinomycotina</taxon>
        <taxon>Pneumocystomycetes</taxon>
        <taxon>Pneumocystaceae</taxon>
        <taxon>Pneumocystis</taxon>
    </lineage>
</organism>
<dbReference type="Pfam" id="PF00226">
    <property type="entry name" value="DnaJ"/>
    <property type="match status" value="1"/>
</dbReference>
<keyword evidence="3" id="KW-1133">Transmembrane helix</keyword>
<evidence type="ECO:0000313" key="6">
    <source>
        <dbReference type="Proteomes" id="UP000663699"/>
    </source>
</evidence>
<gene>
    <name evidence="5" type="ORF">MERGE_000978</name>
</gene>
<keyword evidence="1" id="KW-0143">Chaperone</keyword>
<feature type="domain" description="J" evidence="4">
    <location>
        <begin position="298"/>
        <end position="364"/>
    </location>
</feature>
<evidence type="ECO:0000256" key="3">
    <source>
        <dbReference type="SAM" id="Phobius"/>
    </source>
</evidence>
<evidence type="ECO:0000259" key="4">
    <source>
        <dbReference type="PROSITE" id="PS50076"/>
    </source>
</evidence>
<dbReference type="PANTHER" id="PTHR45006:SF1">
    <property type="entry name" value="DNAJ-LIKE PROTEIN 1"/>
    <property type="match status" value="1"/>
</dbReference>
<dbReference type="SUPFAM" id="SSF46565">
    <property type="entry name" value="Chaperone J-domain"/>
    <property type="match status" value="1"/>
</dbReference>
<dbReference type="InterPro" id="IPR026894">
    <property type="entry name" value="DnaJ_X"/>
</dbReference>
<dbReference type="SUPFAM" id="SSF69593">
    <property type="entry name" value="Glycerol-3-phosphate (1)-acyltransferase"/>
    <property type="match status" value="1"/>
</dbReference>
<dbReference type="PROSITE" id="PS50076">
    <property type="entry name" value="DNAJ_2"/>
    <property type="match status" value="1"/>
</dbReference>
<dbReference type="SMART" id="SM00271">
    <property type="entry name" value="DnaJ"/>
    <property type="match status" value="1"/>
</dbReference>
<dbReference type="PROSITE" id="PS00636">
    <property type="entry name" value="DNAJ_1"/>
    <property type="match status" value="1"/>
</dbReference>
<dbReference type="GO" id="GO:0005829">
    <property type="term" value="C:cytosol"/>
    <property type="evidence" value="ECO:0007669"/>
    <property type="project" value="TreeGrafter"/>
</dbReference>
<evidence type="ECO:0000256" key="2">
    <source>
        <dbReference type="SAM" id="MobiDB-lite"/>
    </source>
</evidence>
<dbReference type="InterPro" id="IPR001623">
    <property type="entry name" value="DnaJ_domain"/>
</dbReference>
<accession>A0A899G150</accession>
<protein>
    <recommendedName>
        <fullName evidence="4">J domain-containing protein</fullName>
    </recommendedName>
</protein>
<dbReference type="GO" id="GO:0016746">
    <property type="term" value="F:acyltransferase activity"/>
    <property type="evidence" value="ECO:0007669"/>
    <property type="project" value="InterPro"/>
</dbReference>
<dbReference type="Gene3D" id="1.10.287.110">
    <property type="entry name" value="DnaJ domain"/>
    <property type="match status" value="1"/>
</dbReference>
<dbReference type="InterPro" id="IPR032098">
    <property type="entry name" value="Acyltransf_C"/>
</dbReference>
<keyword evidence="3" id="KW-0472">Membrane</keyword>
<sequence length="695" mass="80873">MGLSISIAILQLLATFFFKYKQNWYYKYIRRTKKHAGIICMIVAKLLMPSYAILYGDKIILSHFEDLNKKEEIEELNRYIFISNHQIYIDWFYIWWIAYLKKIDNGIYIVLKDSLKRIPIIGWGMKTFGFIFLSRSWQEDHLRFDNHFKILSLSVNQSMLLLLYPEGTNISLHTKRDSLAYVKKNDLPVLDYVLLPRTKGLYFCLKNLHKTTKYLYDCTIGYEGVTHNTYAQDIYTLKSILFDGQFPKNVHIHFRRFSIDTIPLNSEDQFKNWLYNLWIEKDKLMYQFINQVGVVDREYYDILEVDPLADNLTIKRAYRRLAIKHHPDKNPDNPEESREKFQKIGEAYQVLSNPELRKKYNMFGKKEATPDQGFCDPSDFFANLFGGEAFVDLIGEISLIKDLTKALEIAEMEKKPKDDDCTASVKSNILTSFSDKKTITSSNPPSPISTISETESNKRSYKRRGLTKEQQEELLAFEKEKASVRKKRVEHLANKLVDRLNIWTESTKDELTTRAFQEKIKYEAENLKMESFGVELLNAIGVIYIQKGTSLLKSQKFLGVSGFFSKIKEKGTIAKDIFSTISCALDAQMTAEQLSKLEEKGEDWDSIRKIELEKEMTGKILLASWRGTKFEVSGVLRDVCDKVLSKSIPLEKRLERARALIMIGAIFCETQPDPGDEGRIFEELMRNSTKKKKQC</sequence>
<name>A0A899G150_9ASCO</name>
<reference evidence="5" key="1">
    <citation type="submission" date="2020-06" db="EMBL/GenBank/DDBJ databases">
        <title>Genomes of multiple members of Pneumocystis genus reveal paths to human pathogen Pneumocystis jirovecii.</title>
        <authorList>
            <person name="Cisse O.H."/>
            <person name="Ma L."/>
            <person name="Dekker J."/>
            <person name="Khil P."/>
            <person name="Jo J."/>
            <person name="Brenchley J."/>
            <person name="Blair R."/>
            <person name="Pahar B."/>
            <person name="Chabe M."/>
            <person name="Van Rompay K.A."/>
            <person name="Keesler R."/>
            <person name="Sukura A."/>
            <person name="Hirsch V."/>
            <person name="Kutty G."/>
            <person name="Liu Y."/>
            <person name="Peng L."/>
            <person name="Chen J."/>
            <person name="Song J."/>
            <person name="Weissenbacher-Lang C."/>
            <person name="Xu J."/>
            <person name="Upham N.S."/>
            <person name="Stajich J.E."/>
            <person name="Cuomo C.A."/>
            <person name="Cushion M.T."/>
            <person name="Kovacs J.A."/>
        </authorList>
    </citation>
    <scope>NUCLEOTIDE SEQUENCE</scope>
    <source>
        <strain evidence="5">2A</strain>
    </source>
</reference>